<sequence>MAYKSDLRTSLREVAPGSFSTQTRATSGCRCGEVALELERLRLVALGGRSETSDLVLSLW</sequence>
<accession>A0ABQ7DP91</accession>
<evidence type="ECO:0000313" key="1">
    <source>
        <dbReference type="EMBL" id="KAF3579160.1"/>
    </source>
</evidence>
<organism evidence="1 2">
    <name type="scientific">Brassica cretica</name>
    <name type="common">Mustard</name>
    <dbReference type="NCBI Taxonomy" id="69181"/>
    <lineage>
        <taxon>Eukaryota</taxon>
        <taxon>Viridiplantae</taxon>
        <taxon>Streptophyta</taxon>
        <taxon>Embryophyta</taxon>
        <taxon>Tracheophyta</taxon>
        <taxon>Spermatophyta</taxon>
        <taxon>Magnoliopsida</taxon>
        <taxon>eudicotyledons</taxon>
        <taxon>Gunneridae</taxon>
        <taxon>Pentapetalae</taxon>
        <taxon>rosids</taxon>
        <taxon>malvids</taxon>
        <taxon>Brassicales</taxon>
        <taxon>Brassicaceae</taxon>
        <taxon>Brassiceae</taxon>
        <taxon>Brassica</taxon>
    </lineage>
</organism>
<protein>
    <submittedName>
        <fullName evidence="1">Uncharacterized protein</fullName>
    </submittedName>
</protein>
<dbReference type="EMBL" id="QGKV02000649">
    <property type="protein sequence ID" value="KAF3579160.1"/>
    <property type="molecule type" value="Genomic_DNA"/>
</dbReference>
<keyword evidence="2" id="KW-1185">Reference proteome</keyword>
<evidence type="ECO:0000313" key="2">
    <source>
        <dbReference type="Proteomes" id="UP000266723"/>
    </source>
</evidence>
<reference evidence="1 2" key="1">
    <citation type="journal article" date="2020" name="BMC Genomics">
        <title>Intraspecific diversification of the crop wild relative Brassica cretica Lam. using demographic model selection.</title>
        <authorList>
            <person name="Kioukis A."/>
            <person name="Michalopoulou V.A."/>
            <person name="Briers L."/>
            <person name="Pirintsos S."/>
            <person name="Studholme D.J."/>
            <person name="Pavlidis P."/>
            <person name="Sarris P.F."/>
        </authorList>
    </citation>
    <scope>NUCLEOTIDE SEQUENCE [LARGE SCALE GENOMIC DNA]</scope>
    <source>
        <strain evidence="2">cv. PFS-1207/04</strain>
    </source>
</reference>
<proteinExistence type="predicted"/>
<gene>
    <name evidence="1" type="ORF">DY000_02032398</name>
</gene>
<dbReference type="Proteomes" id="UP000266723">
    <property type="component" value="Unassembled WGS sequence"/>
</dbReference>
<comment type="caution">
    <text evidence="1">The sequence shown here is derived from an EMBL/GenBank/DDBJ whole genome shotgun (WGS) entry which is preliminary data.</text>
</comment>
<name>A0ABQ7DP91_BRACR</name>